<accession>A0AAQ3NFD6</accession>
<dbReference type="Proteomes" id="UP001374535">
    <property type="component" value="Chromosome 6"/>
</dbReference>
<dbReference type="AlphaFoldDB" id="A0AAQ3NFD6"/>
<evidence type="ECO:0000256" key="1">
    <source>
        <dbReference type="SAM" id="MobiDB-lite"/>
    </source>
</evidence>
<organism evidence="2 3">
    <name type="scientific">Vigna mungo</name>
    <name type="common">Black gram</name>
    <name type="synonym">Phaseolus mungo</name>
    <dbReference type="NCBI Taxonomy" id="3915"/>
    <lineage>
        <taxon>Eukaryota</taxon>
        <taxon>Viridiplantae</taxon>
        <taxon>Streptophyta</taxon>
        <taxon>Embryophyta</taxon>
        <taxon>Tracheophyta</taxon>
        <taxon>Spermatophyta</taxon>
        <taxon>Magnoliopsida</taxon>
        <taxon>eudicotyledons</taxon>
        <taxon>Gunneridae</taxon>
        <taxon>Pentapetalae</taxon>
        <taxon>rosids</taxon>
        <taxon>fabids</taxon>
        <taxon>Fabales</taxon>
        <taxon>Fabaceae</taxon>
        <taxon>Papilionoideae</taxon>
        <taxon>50 kb inversion clade</taxon>
        <taxon>NPAAA clade</taxon>
        <taxon>indigoferoid/millettioid clade</taxon>
        <taxon>Phaseoleae</taxon>
        <taxon>Vigna</taxon>
    </lineage>
</organism>
<keyword evidence="3" id="KW-1185">Reference proteome</keyword>
<feature type="non-terminal residue" evidence="2">
    <location>
        <position position="127"/>
    </location>
</feature>
<gene>
    <name evidence="2" type="ORF">V8G54_021009</name>
</gene>
<evidence type="ECO:0000313" key="2">
    <source>
        <dbReference type="EMBL" id="WVZ07663.1"/>
    </source>
</evidence>
<name>A0AAQ3NFD6_VIGMU</name>
<feature type="region of interest" description="Disordered" evidence="1">
    <location>
        <begin position="1"/>
        <end position="28"/>
    </location>
</feature>
<reference evidence="2 3" key="1">
    <citation type="journal article" date="2023" name="Life. Sci Alliance">
        <title>Evolutionary insights into 3D genome organization and epigenetic landscape of Vigna mungo.</title>
        <authorList>
            <person name="Junaid A."/>
            <person name="Singh B."/>
            <person name="Bhatia S."/>
        </authorList>
    </citation>
    <scope>NUCLEOTIDE SEQUENCE [LARGE SCALE GENOMIC DNA]</scope>
    <source>
        <strain evidence="2">Urdbean</strain>
    </source>
</reference>
<proteinExistence type="predicted"/>
<evidence type="ECO:0000313" key="3">
    <source>
        <dbReference type="Proteomes" id="UP001374535"/>
    </source>
</evidence>
<sequence>MEKNKRDDHPSSIIGGDRDHENARDRTNEIETTLFITIEEDEEKKSVEKKQRTLRKVLSGHGNRGIEFHTRIIILSSPPCHSLLTFHLPHSLKLRSPFTGSPHQQQQLNKTDMKNNNNYYYYYYYYY</sequence>
<dbReference type="EMBL" id="CP144695">
    <property type="protein sequence ID" value="WVZ07663.1"/>
    <property type="molecule type" value="Genomic_DNA"/>
</dbReference>
<protein>
    <submittedName>
        <fullName evidence="2">Uncharacterized protein</fullName>
    </submittedName>
</protein>